<dbReference type="GO" id="GO:0000028">
    <property type="term" value="P:ribosomal small subunit assembly"/>
    <property type="evidence" value="ECO:0000318"/>
    <property type="project" value="GO_Central"/>
</dbReference>
<name>Q55D06_DICDI</name>
<dbReference type="STRING" id="44689.Q55D06"/>
<dbReference type="KEGG" id="ddi:DDB_G0269830"/>
<dbReference type="PANTHER" id="PTHR13191">
    <property type="entry name" value="RIBOSOMAL RNA PROCESSING PROTEIN 7-RELATED"/>
    <property type="match status" value="1"/>
</dbReference>
<feature type="compositionally biased region" description="Low complexity" evidence="2">
    <location>
        <begin position="19"/>
        <end position="39"/>
    </location>
</feature>
<dbReference type="PRO" id="PR:Q55D06"/>
<gene>
    <name evidence="4" type="ORF">DDB_G0269830</name>
</gene>
<evidence type="ECO:0000256" key="1">
    <source>
        <dbReference type="ARBA" id="ARBA00006110"/>
    </source>
</evidence>
<dbReference type="VEuPathDB" id="AmoebaDB:DDB_G0269830"/>
<dbReference type="Gene3D" id="6.10.250.1770">
    <property type="match status" value="1"/>
</dbReference>
<accession>Q55D06</accession>
<dbReference type="InParanoid" id="Q55D06"/>
<dbReference type="EMBL" id="AAFI02000005">
    <property type="protein sequence ID" value="EAL72265.1"/>
    <property type="molecule type" value="Genomic_DNA"/>
</dbReference>
<feature type="compositionally biased region" description="Polar residues" evidence="2">
    <location>
        <begin position="320"/>
        <end position="332"/>
    </location>
</feature>
<dbReference type="GO" id="GO:0006364">
    <property type="term" value="P:rRNA processing"/>
    <property type="evidence" value="ECO:0000318"/>
    <property type="project" value="GO_Central"/>
</dbReference>
<evidence type="ECO:0000313" key="4">
    <source>
        <dbReference type="EMBL" id="EAL72265.1"/>
    </source>
</evidence>
<evidence type="ECO:0000256" key="2">
    <source>
        <dbReference type="SAM" id="MobiDB-lite"/>
    </source>
</evidence>
<evidence type="ECO:0000313" key="5">
    <source>
        <dbReference type="Proteomes" id="UP000002195"/>
    </source>
</evidence>
<evidence type="ECO:0000259" key="3">
    <source>
        <dbReference type="Pfam" id="PF12923"/>
    </source>
</evidence>
<dbReference type="PaxDb" id="44689-DDB0190597"/>
<feature type="region of interest" description="Disordered" evidence="2">
    <location>
        <begin position="97"/>
        <end position="119"/>
    </location>
</feature>
<dbReference type="GeneID" id="8617280"/>
<proteinExistence type="inferred from homology"/>
<dbReference type="GlyGen" id="Q55D06">
    <property type="glycosylation" value="5 sites"/>
</dbReference>
<dbReference type="OMA" id="VAHIVMN"/>
<feature type="compositionally biased region" description="Pro residues" evidence="2">
    <location>
        <begin position="150"/>
        <end position="162"/>
    </location>
</feature>
<feature type="domain" description="Ribosomal RNA-processing protein 7 C-terminal" evidence="3">
    <location>
        <begin position="390"/>
        <end position="496"/>
    </location>
</feature>
<feature type="region of interest" description="Disordered" evidence="2">
    <location>
        <begin position="14"/>
        <end position="47"/>
    </location>
</feature>
<dbReference type="AlphaFoldDB" id="Q55D06"/>
<keyword evidence="5" id="KW-1185">Reference proteome</keyword>
<reference evidence="4 5" key="1">
    <citation type="journal article" date="2005" name="Nature">
        <title>The genome of the social amoeba Dictyostelium discoideum.</title>
        <authorList>
            <consortium name="The Dictyostelium discoideum Sequencing Consortium"/>
            <person name="Eichinger L."/>
            <person name="Pachebat J.A."/>
            <person name="Glockner G."/>
            <person name="Rajandream M.A."/>
            <person name="Sucgang R."/>
            <person name="Berriman M."/>
            <person name="Song J."/>
            <person name="Olsen R."/>
            <person name="Szafranski K."/>
            <person name="Xu Q."/>
            <person name="Tunggal B."/>
            <person name="Kummerfeld S."/>
            <person name="Madera M."/>
            <person name="Konfortov B.A."/>
            <person name="Rivero F."/>
            <person name="Bankier A.T."/>
            <person name="Lehmann R."/>
            <person name="Hamlin N."/>
            <person name="Davies R."/>
            <person name="Gaudet P."/>
            <person name="Fey P."/>
            <person name="Pilcher K."/>
            <person name="Chen G."/>
            <person name="Saunders D."/>
            <person name="Sodergren E."/>
            <person name="Davis P."/>
            <person name="Kerhornou A."/>
            <person name="Nie X."/>
            <person name="Hall N."/>
            <person name="Anjard C."/>
            <person name="Hemphill L."/>
            <person name="Bason N."/>
            <person name="Farbrother P."/>
            <person name="Desany B."/>
            <person name="Just E."/>
            <person name="Morio T."/>
            <person name="Rost R."/>
            <person name="Churcher C."/>
            <person name="Cooper J."/>
            <person name="Haydock S."/>
            <person name="van Driessche N."/>
            <person name="Cronin A."/>
            <person name="Goodhead I."/>
            <person name="Muzny D."/>
            <person name="Mourier T."/>
            <person name="Pain A."/>
            <person name="Lu M."/>
            <person name="Harper D."/>
            <person name="Lindsay R."/>
            <person name="Hauser H."/>
            <person name="James K."/>
            <person name="Quiles M."/>
            <person name="Madan Babu M."/>
            <person name="Saito T."/>
            <person name="Buchrieser C."/>
            <person name="Wardroper A."/>
            <person name="Felder M."/>
            <person name="Thangavelu M."/>
            <person name="Johnson D."/>
            <person name="Knights A."/>
            <person name="Loulseged H."/>
            <person name="Mungall K."/>
            <person name="Oliver K."/>
            <person name="Price C."/>
            <person name="Quail M.A."/>
            <person name="Urushihara H."/>
            <person name="Hernandez J."/>
            <person name="Rabbinowitsch E."/>
            <person name="Steffen D."/>
            <person name="Sanders M."/>
            <person name="Ma J."/>
            <person name="Kohara Y."/>
            <person name="Sharp S."/>
            <person name="Simmonds M."/>
            <person name="Spiegler S."/>
            <person name="Tivey A."/>
            <person name="Sugano S."/>
            <person name="White B."/>
            <person name="Walker D."/>
            <person name="Woodward J."/>
            <person name="Winckler T."/>
            <person name="Tanaka Y."/>
            <person name="Shaulsky G."/>
            <person name="Schleicher M."/>
            <person name="Weinstock G."/>
            <person name="Rosenthal A."/>
            <person name="Cox E.C."/>
            <person name="Chisholm R.L."/>
            <person name="Gibbs R."/>
            <person name="Loomis W.F."/>
            <person name="Platzer M."/>
            <person name="Kay R.R."/>
            <person name="Williams J."/>
            <person name="Dear P.H."/>
            <person name="Noegel A.A."/>
            <person name="Barrell B."/>
            <person name="Kuspa A."/>
        </authorList>
    </citation>
    <scope>NUCLEOTIDE SEQUENCE [LARGE SCALE GENOMIC DNA]</scope>
    <source>
        <strain evidence="4 5">AX4</strain>
    </source>
</reference>
<feature type="region of interest" description="Disordered" evidence="2">
    <location>
        <begin position="319"/>
        <end position="340"/>
    </location>
</feature>
<dbReference type="InterPro" id="IPR040446">
    <property type="entry name" value="RRP7"/>
</dbReference>
<protein>
    <recommendedName>
        <fullName evidence="3">Ribosomal RNA-processing protein 7 C-terminal domain-containing protein</fullName>
    </recommendedName>
</protein>
<dbReference type="CDD" id="cd12951">
    <property type="entry name" value="RRP7_Rrp7A"/>
    <property type="match status" value="1"/>
</dbReference>
<organism evidence="4 5">
    <name type="scientific">Dictyostelium discoideum</name>
    <name type="common">Social amoeba</name>
    <dbReference type="NCBI Taxonomy" id="44689"/>
    <lineage>
        <taxon>Eukaryota</taxon>
        <taxon>Amoebozoa</taxon>
        <taxon>Evosea</taxon>
        <taxon>Eumycetozoa</taxon>
        <taxon>Dictyostelia</taxon>
        <taxon>Dictyosteliales</taxon>
        <taxon>Dictyosteliaceae</taxon>
        <taxon>Dictyostelium</taxon>
    </lineage>
</organism>
<comment type="caution">
    <text evidence="4">The sequence shown here is derived from an EMBL/GenBank/DDBJ whole genome shotgun (WGS) entry which is preliminary data.</text>
</comment>
<dbReference type="InterPro" id="IPR024326">
    <property type="entry name" value="RRP7_C"/>
</dbReference>
<dbReference type="GO" id="GO:0034456">
    <property type="term" value="C:UTP-C complex"/>
    <property type="evidence" value="ECO:0000318"/>
    <property type="project" value="GO_Central"/>
</dbReference>
<dbReference type="Reactome" id="R-DDI-6791226">
    <property type="pathway name" value="Major pathway of rRNA processing in the nucleolus and cytosol"/>
</dbReference>
<dbReference type="dictyBase" id="DDB_G0269830"/>
<feature type="region of interest" description="Disordered" evidence="2">
    <location>
        <begin position="135"/>
        <end position="242"/>
    </location>
</feature>
<dbReference type="Pfam" id="PF12923">
    <property type="entry name" value="RRP7"/>
    <property type="match status" value="1"/>
</dbReference>
<sequence length="496" mass="57425">MVIKSKPIKKFALKKKTETTSPTEEIVNNNNNNNNNNDNENNEDLKETISPIVTKSILKKKKIEKVEKKKVIIQTEKNQTQLFNKTLKISDKPLIIKSIKKDPKPTPPLSKKQKEEEKLQQEIIEPVVEELIKSSKKLSVTKKEKQTTPTPTPTPTPIPIPTPTTTDKKNKKTNKIEKPIIEEEPIIQKEEEPIVEEEQKPKIVKEKKNNNNNNNNKKKQVVESDSSSSDDSSSDEEISPIKKKEKKIENTISGFTILPVQIENSTFKKYIYIKKETNKKWPQNKTLFVTNLPTHCQSLEDVKKLFKYDFIESVHFGQPNLKNNDTQQQTDDSSPEQIDESTKHVAHIVMNDQDSLKLFLKKSHSLSIQQPSLPLNGFNYLLNQYNSKIIVDYDELQTKLDNIMIDYDKRVLESKKRSKLRNVPDEEGFITVGPSSAKVMTAEEVKALMEKKEKKNFYAFQHRQTKKDELDVLRQKFEEDKQRISKVTAARKFKPY</sequence>
<dbReference type="Proteomes" id="UP000002195">
    <property type="component" value="Unassembled WGS sequence"/>
</dbReference>
<dbReference type="eggNOG" id="KOG4008">
    <property type="taxonomic scope" value="Eukaryota"/>
</dbReference>
<comment type="similarity">
    <text evidence="1">Belongs to the RRP7 family.</text>
</comment>
<dbReference type="RefSeq" id="XP_646325.1">
    <property type="nucleotide sequence ID" value="XM_641233.1"/>
</dbReference>
<dbReference type="FunCoup" id="Q55D06">
    <property type="interactions" value="88"/>
</dbReference>
<feature type="compositionally biased region" description="Basic and acidic residues" evidence="2">
    <location>
        <begin position="174"/>
        <end position="209"/>
    </location>
</feature>
<dbReference type="GO" id="GO:0032545">
    <property type="term" value="C:CURI complex"/>
    <property type="evidence" value="ECO:0000318"/>
    <property type="project" value="GO_Central"/>
</dbReference>
<dbReference type="HOGENOM" id="CLU_550336_0_0_1"/>
<dbReference type="PANTHER" id="PTHR13191:SF0">
    <property type="entry name" value="RIBOSOMAL RNA-PROCESSING PROTEIN 7 HOMOLOG A-RELATED"/>
    <property type="match status" value="1"/>
</dbReference>